<evidence type="ECO:0000256" key="6">
    <source>
        <dbReference type="ARBA" id="ARBA00023002"/>
    </source>
</evidence>
<dbReference type="CDD" id="cd03132">
    <property type="entry name" value="GATase1_catalase"/>
    <property type="match status" value="1"/>
</dbReference>
<evidence type="ECO:0000256" key="1">
    <source>
        <dbReference type="ARBA" id="ARBA00001971"/>
    </source>
</evidence>
<organism evidence="11 12">
    <name type="scientific">Ornithinibacter aureus</name>
    <dbReference type="NCBI Taxonomy" id="622664"/>
    <lineage>
        <taxon>Bacteria</taxon>
        <taxon>Bacillati</taxon>
        <taxon>Actinomycetota</taxon>
        <taxon>Actinomycetes</taxon>
        <taxon>Micrococcales</taxon>
        <taxon>Intrasporangiaceae</taxon>
        <taxon>Ornithinibacter</taxon>
    </lineage>
</organism>
<evidence type="ECO:0000256" key="3">
    <source>
        <dbReference type="ARBA" id="ARBA00022559"/>
    </source>
</evidence>
<gene>
    <name evidence="11" type="ORF">GCM10023153_11420</name>
</gene>
<dbReference type="InterPro" id="IPR041399">
    <property type="entry name" value="Catalase_large_C"/>
</dbReference>
<keyword evidence="4" id="KW-0349">Heme</keyword>
<evidence type="ECO:0000256" key="7">
    <source>
        <dbReference type="ARBA" id="ARBA00023004"/>
    </source>
</evidence>
<dbReference type="InterPro" id="IPR029062">
    <property type="entry name" value="Class_I_gatase-like"/>
</dbReference>
<dbReference type="PANTHER" id="PTHR42821:SF1">
    <property type="entry name" value="CATALASE-B"/>
    <property type="match status" value="1"/>
</dbReference>
<dbReference type="Gene3D" id="1.20.1370.20">
    <property type="match status" value="1"/>
</dbReference>
<keyword evidence="12" id="KW-1185">Reference proteome</keyword>
<dbReference type="Pfam" id="PF06628">
    <property type="entry name" value="Catalase-rel"/>
    <property type="match status" value="1"/>
</dbReference>
<feature type="domain" description="Large catalase C-terminal" evidence="10">
    <location>
        <begin position="114"/>
        <end position="229"/>
    </location>
</feature>
<proteinExistence type="predicted"/>
<sequence length="263" mass="27201">MPFPAEVTGETRRVRSASFADHFSQARQFWLSQTPAEQDHIVLAYTFELGKVETPAIRARMVANLRVVDDELARRVADGLGMELPEAATPFAPVVELAPSPALSILANARATFEGRKLGLLVGDGAKAAVVERLVAGVKSAGGVVEVVALTVGGAWLSDHSILQAKQAVAGGPSVLYDAVAVVTGAAGGSALADDPAARDFLTDAFTHFKVIGLGGDTDALVAACGLTGSLDDACLPVGTAAEAKAFVTRLGGPRQWERDLTA</sequence>
<comment type="cofactor">
    <cofactor evidence="1">
        <name>heme</name>
        <dbReference type="ChEBI" id="CHEBI:30413"/>
    </cofactor>
</comment>
<evidence type="ECO:0000256" key="2">
    <source>
        <dbReference type="ARBA" id="ARBA00012314"/>
    </source>
</evidence>
<evidence type="ECO:0000313" key="12">
    <source>
        <dbReference type="Proteomes" id="UP001500390"/>
    </source>
</evidence>
<dbReference type="InterPro" id="IPR020835">
    <property type="entry name" value="Catalase_sf"/>
</dbReference>
<dbReference type="InterPro" id="IPR024712">
    <property type="entry name" value="Catalase_clade2"/>
</dbReference>
<comment type="caution">
    <text evidence="11">The sequence shown here is derived from an EMBL/GenBank/DDBJ whole genome shotgun (WGS) entry which is preliminary data.</text>
</comment>
<name>A0ABP8JKY2_9MICO</name>
<keyword evidence="3" id="KW-0575">Peroxidase</keyword>
<dbReference type="InterPro" id="IPR043156">
    <property type="entry name" value="Catalase_clade2_helical"/>
</dbReference>
<feature type="domain" description="Catalase immune-responsive" evidence="9">
    <location>
        <begin position="16"/>
        <end position="80"/>
    </location>
</feature>
<dbReference type="Gene3D" id="3.40.50.880">
    <property type="match status" value="1"/>
</dbReference>
<dbReference type="InterPro" id="IPR010582">
    <property type="entry name" value="Catalase_immune_responsive"/>
</dbReference>
<evidence type="ECO:0000256" key="5">
    <source>
        <dbReference type="ARBA" id="ARBA00022723"/>
    </source>
</evidence>
<evidence type="ECO:0000256" key="8">
    <source>
        <dbReference type="ARBA" id="ARBA00023324"/>
    </source>
</evidence>
<dbReference type="Proteomes" id="UP001500390">
    <property type="component" value="Unassembled WGS sequence"/>
</dbReference>
<evidence type="ECO:0000259" key="9">
    <source>
        <dbReference type="Pfam" id="PF06628"/>
    </source>
</evidence>
<keyword evidence="6" id="KW-0560">Oxidoreductase</keyword>
<dbReference type="SUPFAM" id="SSF52317">
    <property type="entry name" value="Class I glutamine amidotransferase-like"/>
    <property type="match status" value="1"/>
</dbReference>
<keyword evidence="7" id="KW-0408">Iron</keyword>
<keyword evidence="5" id="KW-0479">Metal-binding</keyword>
<reference evidence="12" key="1">
    <citation type="journal article" date="2019" name="Int. J. Syst. Evol. Microbiol.">
        <title>The Global Catalogue of Microorganisms (GCM) 10K type strain sequencing project: providing services to taxonomists for standard genome sequencing and annotation.</title>
        <authorList>
            <consortium name="The Broad Institute Genomics Platform"/>
            <consortium name="The Broad Institute Genome Sequencing Center for Infectious Disease"/>
            <person name="Wu L."/>
            <person name="Ma J."/>
        </authorList>
    </citation>
    <scope>NUCLEOTIDE SEQUENCE [LARGE SCALE GENOMIC DNA]</scope>
    <source>
        <strain evidence="12">JCM 17738</strain>
    </source>
</reference>
<accession>A0ABP8JKY2</accession>
<dbReference type="SUPFAM" id="SSF56634">
    <property type="entry name" value="Heme-dependent catalase-like"/>
    <property type="match status" value="1"/>
</dbReference>
<dbReference type="Pfam" id="PF18011">
    <property type="entry name" value="Catalase_C"/>
    <property type="match status" value="1"/>
</dbReference>
<keyword evidence="8" id="KW-0376">Hydrogen peroxide</keyword>
<evidence type="ECO:0000256" key="4">
    <source>
        <dbReference type="ARBA" id="ARBA00022617"/>
    </source>
</evidence>
<dbReference type="PANTHER" id="PTHR42821">
    <property type="entry name" value="CATALASE"/>
    <property type="match status" value="1"/>
</dbReference>
<evidence type="ECO:0000259" key="10">
    <source>
        <dbReference type="Pfam" id="PF18011"/>
    </source>
</evidence>
<dbReference type="RefSeq" id="WP_159903191.1">
    <property type="nucleotide sequence ID" value="NZ_BAABFX010000020.1"/>
</dbReference>
<protein>
    <recommendedName>
        <fullName evidence="2">catalase</fullName>
        <ecNumber evidence="2">1.11.1.6</ecNumber>
    </recommendedName>
</protein>
<evidence type="ECO:0000313" key="11">
    <source>
        <dbReference type="EMBL" id="GAA4392426.1"/>
    </source>
</evidence>
<dbReference type="EMBL" id="BAABFX010000020">
    <property type="protein sequence ID" value="GAA4392426.1"/>
    <property type="molecule type" value="Genomic_DNA"/>
</dbReference>
<dbReference type="EC" id="1.11.1.6" evidence="2"/>